<keyword evidence="3" id="KW-0413">Isomerase</keyword>
<comment type="caution">
    <text evidence="10">The sequence shown here is derived from an EMBL/GenBank/DDBJ whole genome shotgun (WGS) entry which is preliminary data.</text>
</comment>
<comment type="function">
    <text evidence="5">Catalyzes the intramolecular cyclization of bicyclic chalcones into tricyclic (S)-flavanones. Responsible for the isomerization of 4,2',4',6'-tetrahydroxychalcone (also termed chalcone) into naringenin.</text>
</comment>
<keyword evidence="8" id="KW-0812">Transmembrane</keyword>
<evidence type="ECO:0000256" key="6">
    <source>
        <dbReference type="ARBA" id="ARBA00034056"/>
    </source>
</evidence>
<dbReference type="PANTHER" id="PTHR28039:SF8">
    <property type="entry name" value="CHALCONE--FLAVANONE ISOMERASE 1-RELATED"/>
    <property type="match status" value="1"/>
</dbReference>
<dbReference type="InterPro" id="IPR044164">
    <property type="entry name" value="CFI"/>
</dbReference>
<dbReference type="AlphaFoldDB" id="A0A7J7NAA5"/>
<reference evidence="10 11" key="1">
    <citation type="journal article" date="2020" name="IScience">
        <title>Genome Sequencing of the Endangered Kingdonia uniflora (Circaeasteraceae, Ranunculales) Reveals Potential Mechanisms of Evolutionary Specialization.</title>
        <authorList>
            <person name="Sun Y."/>
            <person name="Deng T."/>
            <person name="Zhang A."/>
            <person name="Moore M.J."/>
            <person name="Landis J.B."/>
            <person name="Lin N."/>
            <person name="Zhang H."/>
            <person name="Zhang X."/>
            <person name="Huang J."/>
            <person name="Zhang X."/>
            <person name="Sun H."/>
            <person name="Wang H."/>
        </authorList>
    </citation>
    <scope>NUCLEOTIDE SEQUENCE [LARGE SCALE GENOMIC DNA]</scope>
    <source>
        <strain evidence="10">TB1705</strain>
        <tissue evidence="10">Leaf</tissue>
    </source>
</reference>
<keyword evidence="11" id="KW-1185">Reference proteome</keyword>
<dbReference type="InterPro" id="IPR016089">
    <property type="entry name" value="Chalcone_isomerase_bundle_sf"/>
</dbReference>
<dbReference type="PANTHER" id="PTHR28039">
    <property type="entry name" value="CHALCONE--FLAVONONE ISOMERASE 1-RELATED"/>
    <property type="match status" value="1"/>
</dbReference>
<dbReference type="SUPFAM" id="SSF54626">
    <property type="entry name" value="Chalcone isomerase"/>
    <property type="match status" value="1"/>
</dbReference>
<protein>
    <recommendedName>
        <fullName evidence="7">Chalcone-flavonone isomerase family protein</fullName>
    </recommendedName>
</protein>
<dbReference type="Proteomes" id="UP000541444">
    <property type="component" value="Unassembled WGS sequence"/>
</dbReference>
<evidence type="ECO:0000256" key="3">
    <source>
        <dbReference type="ARBA" id="ARBA00023235"/>
    </source>
</evidence>
<keyword evidence="8" id="KW-1133">Transmembrane helix</keyword>
<dbReference type="Gene3D" id="3.50.70.10">
    <property type="match status" value="1"/>
</dbReference>
<dbReference type="GO" id="GO:0009813">
    <property type="term" value="P:flavonoid biosynthetic process"/>
    <property type="evidence" value="ECO:0007669"/>
    <property type="project" value="UniProtKB-UniPathway"/>
</dbReference>
<dbReference type="EMBL" id="JACGCM010000940">
    <property type="protein sequence ID" value="KAF6164077.1"/>
    <property type="molecule type" value="Genomic_DNA"/>
</dbReference>
<dbReference type="Gene3D" id="1.10.890.20">
    <property type="match status" value="1"/>
</dbReference>
<dbReference type="InterPro" id="IPR016087">
    <property type="entry name" value="Chalcone_isomerase"/>
</dbReference>
<dbReference type="Pfam" id="PF02431">
    <property type="entry name" value="Chalcone"/>
    <property type="match status" value="1"/>
</dbReference>
<dbReference type="InterPro" id="IPR016088">
    <property type="entry name" value="Chalcone_isomerase_3-sand"/>
</dbReference>
<gene>
    <name evidence="10" type="ORF">GIB67_017661</name>
</gene>
<comment type="similarity">
    <text evidence="2 7">Belongs to the chalcone isomerase family.</text>
</comment>
<keyword evidence="8" id="KW-0472">Membrane</keyword>
<dbReference type="UniPathway" id="UPA00154"/>
<comment type="catalytic activity">
    <reaction evidence="6">
        <text>a chalcone = a flavanone.</text>
        <dbReference type="EC" id="5.5.1.6"/>
    </reaction>
</comment>
<evidence type="ECO:0000256" key="8">
    <source>
        <dbReference type="SAM" id="Phobius"/>
    </source>
</evidence>
<organism evidence="10 11">
    <name type="scientific">Kingdonia uniflora</name>
    <dbReference type="NCBI Taxonomy" id="39325"/>
    <lineage>
        <taxon>Eukaryota</taxon>
        <taxon>Viridiplantae</taxon>
        <taxon>Streptophyta</taxon>
        <taxon>Embryophyta</taxon>
        <taxon>Tracheophyta</taxon>
        <taxon>Spermatophyta</taxon>
        <taxon>Magnoliopsida</taxon>
        <taxon>Ranunculales</taxon>
        <taxon>Circaeasteraceae</taxon>
        <taxon>Kingdonia</taxon>
    </lineage>
</organism>
<sequence length="86" mass="9700">HTFFLGGTGYRGLKSQNLFTKVAFIGVYLQGTVILCLTPKWSSKTKKELANSIEFFQDVFTCSFEKFTRLTMILSLSGPQHSEKVT</sequence>
<comment type="pathway">
    <text evidence="1">Secondary metabolite biosynthesis; flavonoid biosynthesis.</text>
</comment>
<feature type="transmembrane region" description="Helical" evidence="8">
    <location>
        <begin position="18"/>
        <end position="37"/>
    </location>
</feature>
<dbReference type="GO" id="GO:0045430">
    <property type="term" value="F:chalcone isomerase activity"/>
    <property type="evidence" value="ECO:0007669"/>
    <property type="project" value="UniProtKB-EC"/>
</dbReference>
<feature type="domain" description="Chalcone isomerase" evidence="9">
    <location>
        <begin position="2"/>
        <end position="86"/>
    </location>
</feature>
<proteinExistence type="inferred from homology"/>
<evidence type="ECO:0000313" key="10">
    <source>
        <dbReference type="EMBL" id="KAF6164077.1"/>
    </source>
</evidence>
<feature type="non-terminal residue" evidence="10">
    <location>
        <position position="1"/>
    </location>
</feature>
<keyword evidence="4" id="KW-0284">Flavonoid biosynthesis</keyword>
<evidence type="ECO:0000256" key="7">
    <source>
        <dbReference type="RuleBase" id="RU361158"/>
    </source>
</evidence>
<evidence type="ECO:0000256" key="1">
    <source>
        <dbReference type="ARBA" id="ARBA00004966"/>
    </source>
</evidence>
<accession>A0A7J7NAA5</accession>
<evidence type="ECO:0000259" key="9">
    <source>
        <dbReference type="Pfam" id="PF02431"/>
    </source>
</evidence>
<evidence type="ECO:0000256" key="5">
    <source>
        <dbReference type="ARBA" id="ARBA00025429"/>
    </source>
</evidence>
<dbReference type="InterPro" id="IPR036298">
    <property type="entry name" value="Chalcone_isomerase_sf"/>
</dbReference>
<evidence type="ECO:0000256" key="2">
    <source>
        <dbReference type="ARBA" id="ARBA00007166"/>
    </source>
</evidence>
<name>A0A7J7NAA5_9MAGN</name>
<evidence type="ECO:0000256" key="4">
    <source>
        <dbReference type="ARBA" id="ARBA00023241"/>
    </source>
</evidence>
<evidence type="ECO:0000313" key="11">
    <source>
        <dbReference type="Proteomes" id="UP000541444"/>
    </source>
</evidence>